<dbReference type="STRING" id="1236976.JCM16418_1599"/>
<feature type="region of interest" description="Disordered" evidence="1">
    <location>
        <begin position="141"/>
        <end position="163"/>
    </location>
</feature>
<sequence>MTQQKKLTLIDLNRFEKELDKTKKISILDNKYEVNIHTTFKDSDIEDLLHDFRTIIEKLSNTQNVELRNVYSIYLTLILRQFTDIPITEENEIVELIRISKVLKNKGITNEVFNEIPQDQLDYLTQKVKKSSDALNQLLKDTEVENGYTEPKAVGSDSEKESS</sequence>
<evidence type="ECO:0000313" key="2">
    <source>
        <dbReference type="EMBL" id="GAF07574.1"/>
    </source>
</evidence>
<protein>
    <submittedName>
        <fullName evidence="2">Uncharacterized protein</fullName>
    </submittedName>
</protein>
<dbReference type="OrthoDB" id="2643483at2"/>
<dbReference type="RefSeq" id="WP_036647202.1">
    <property type="nucleotide sequence ID" value="NZ_BAVZ01000004.1"/>
</dbReference>
<reference evidence="2 3" key="1">
    <citation type="journal article" date="2014" name="Genome Announc.">
        <title>Draft Genome Sequence of Paenibacillus pini JCM 16418T, Isolated from the Rhizosphere of Pine Tree.</title>
        <authorList>
            <person name="Yuki M."/>
            <person name="Oshima K."/>
            <person name="Suda W."/>
            <person name="Oshida Y."/>
            <person name="Kitamura K."/>
            <person name="Iida Y."/>
            <person name="Hattori M."/>
            <person name="Ohkuma M."/>
        </authorList>
    </citation>
    <scope>NUCLEOTIDE SEQUENCE [LARGE SCALE GENOMIC DNA]</scope>
    <source>
        <strain evidence="2 3">JCM 16418</strain>
    </source>
</reference>
<comment type="caution">
    <text evidence="2">The sequence shown here is derived from an EMBL/GenBank/DDBJ whole genome shotgun (WGS) entry which is preliminary data.</text>
</comment>
<proteinExistence type="predicted"/>
<dbReference type="EMBL" id="BAVZ01000004">
    <property type="protein sequence ID" value="GAF07574.1"/>
    <property type="molecule type" value="Genomic_DNA"/>
</dbReference>
<gene>
    <name evidence="2" type="ORF">JCM16418_1599</name>
</gene>
<keyword evidence="3" id="KW-1185">Reference proteome</keyword>
<dbReference type="eggNOG" id="ENOG50307MB">
    <property type="taxonomic scope" value="Bacteria"/>
</dbReference>
<evidence type="ECO:0000313" key="3">
    <source>
        <dbReference type="Proteomes" id="UP000019364"/>
    </source>
</evidence>
<evidence type="ECO:0000256" key="1">
    <source>
        <dbReference type="SAM" id="MobiDB-lite"/>
    </source>
</evidence>
<name>W7YYV1_9BACL</name>
<dbReference type="AlphaFoldDB" id="W7YYV1"/>
<organism evidence="2 3">
    <name type="scientific">Paenibacillus pini JCM 16418</name>
    <dbReference type="NCBI Taxonomy" id="1236976"/>
    <lineage>
        <taxon>Bacteria</taxon>
        <taxon>Bacillati</taxon>
        <taxon>Bacillota</taxon>
        <taxon>Bacilli</taxon>
        <taxon>Bacillales</taxon>
        <taxon>Paenibacillaceae</taxon>
        <taxon>Paenibacillus</taxon>
    </lineage>
</organism>
<dbReference type="Proteomes" id="UP000019364">
    <property type="component" value="Unassembled WGS sequence"/>
</dbReference>
<accession>W7YYV1</accession>